<dbReference type="EMBL" id="FRDM01000006">
    <property type="protein sequence ID" value="SHN69511.1"/>
    <property type="molecule type" value="Genomic_DNA"/>
</dbReference>
<dbReference type="Proteomes" id="UP000184428">
    <property type="component" value="Unassembled WGS sequence"/>
</dbReference>
<name>A0A1M7TFT0_9ACTN</name>
<dbReference type="PROSITE" id="PS51257">
    <property type="entry name" value="PROKAR_LIPOPROTEIN"/>
    <property type="match status" value="1"/>
</dbReference>
<reference evidence="3 4" key="1">
    <citation type="submission" date="2016-12" db="EMBL/GenBank/DDBJ databases">
        <authorList>
            <person name="Song W.-J."/>
            <person name="Kurnit D.M."/>
        </authorList>
    </citation>
    <scope>NUCLEOTIDE SEQUENCE [LARGE SCALE GENOMIC DNA]</scope>
    <source>
        <strain evidence="3 4">DSM 43162</strain>
    </source>
</reference>
<evidence type="ECO:0000256" key="2">
    <source>
        <dbReference type="SAM" id="SignalP"/>
    </source>
</evidence>
<feature type="chain" id="PRO_5038508263" evidence="2">
    <location>
        <begin position="29"/>
        <end position="89"/>
    </location>
</feature>
<protein>
    <submittedName>
        <fullName evidence="3">Uncharacterized protein</fullName>
    </submittedName>
</protein>
<sequence length="89" mass="8706">MRTTRRWLTATVLAVGLGVTGCSGSAAGDSPGDAVPNEEADSVGDPDPVDGGEEDADGVDPGTGGIDDDDDTDNPTGSDIPGDSDDDAG</sequence>
<feature type="compositionally biased region" description="Acidic residues" evidence="1">
    <location>
        <begin position="36"/>
        <end position="58"/>
    </location>
</feature>
<feature type="region of interest" description="Disordered" evidence="1">
    <location>
        <begin position="19"/>
        <end position="89"/>
    </location>
</feature>
<accession>A0A1M7TFT0</accession>
<keyword evidence="2" id="KW-0732">Signal</keyword>
<dbReference type="RefSeq" id="WP_072916260.1">
    <property type="nucleotide sequence ID" value="NZ_FRDM01000006.1"/>
</dbReference>
<feature type="signal peptide" evidence="2">
    <location>
        <begin position="1"/>
        <end position="28"/>
    </location>
</feature>
<proteinExistence type="predicted"/>
<evidence type="ECO:0000313" key="4">
    <source>
        <dbReference type="Proteomes" id="UP000184428"/>
    </source>
</evidence>
<evidence type="ECO:0000256" key="1">
    <source>
        <dbReference type="SAM" id="MobiDB-lite"/>
    </source>
</evidence>
<gene>
    <name evidence="3" type="ORF">SAMN05660350_01674</name>
</gene>
<organism evidence="3 4">
    <name type="scientific">Geodermatophilus obscurus</name>
    <dbReference type="NCBI Taxonomy" id="1861"/>
    <lineage>
        <taxon>Bacteria</taxon>
        <taxon>Bacillati</taxon>
        <taxon>Actinomycetota</taxon>
        <taxon>Actinomycetes</taxon>
        <taxon>Geodermatophilales</taxon>
        <taxon>Geodermatophilaceae</taxon>
        <taxon>Geodermatophilus</taxon>
    </lineage>
</organism>
<dbReference type="AlphaFoldDB" id="A0A1M7TFT0"/>
<evidence type="ECO:0000313" key="3">
    <source>
        <dbReference type="EMBL" id="SHN69511.1"/>
    </source>
</evidence>